<feature type="transmembrane region" description="Helical" evidence="2">
    <location>
        <begin position="88"/>
        <end position="110"/>
    </location>
</feature>
<reference evidence="3 4" key="1">
    <citation type="submission" date="2024-10" db="EMBL/GenBank/DDBJ databases">
        <title>Updated reference genomes for cyclostephanoid diatoms.</title>
        <authorList>
            <person name="Roberts W.R."/>
            <person name="Alverson A.J."/>
        </authorList>
    </citation>
    <scope>NUCLEOTIDE SEQUENCE [LARGE SCALE GENOMIC DNA]</scope>
    <source>
        <strain evidence="3 4">AJA228-03</strain>
    </source>
</reference>
<evidence type="ECO:0000256" key="2">
    <source>
        <dbReference type="SAM" id="Phobius"/>
    </source>
</evidence>
<proteinExistence type="inferred from homology"/>
<dbReference type="PANTHER" id="PTHR11206">
    <property type="entry name" value="MULTIDRUG RESISTANCE PROTEIN"/>
    <property type="match status" value="1"/>
</dbReference>
<dbReference type="AlphaFoldDB" id="A0ABD3SBZ0"/>
<dbReference type="Proteomes" id="UP001530377">
    <property type="component" value="Unassembled WGS sequence"/>
</dbReference>
<dbReference type="Pfam" id="PF01554">
    <property type="entry name" value="MatE"/>
    <property type="match status" value="1"/>
</dbReference>
<keyword evidence="2" id="KW-0472">Membrane</keyword>
<evidence type="ECO:0000313" key="4">
    <source>
        <dbReference type="Proteomes" id="UP001530377"/>
    </source>
</evidence>
<feature type="transmembrane region" description="Helical" evidence="2">
    <location>
        <begin position="282"/>
        <end position="307"/>
    </location>
</feature>
<gene>
    <name evidence="3" type="ORF">ACHAXA_002610</name>
</gene>
<accession>A0ABD3SBZ0</accession>
<feature type="transmembrane region" description="Helical" evidence="2">
    <location>
        <begin position="256"/>
        <end position="276"/>
    </location>
</feature>
<comment type="caution">
    <text evidence="3">The sequence shown here is derived from an EMBL/GenBank/DDBJ whole genome shotgun (WGS) entry which is preliminary data.</text>
</comment>
<evidence type="ECO:0000256" key="1">
    <source>
        <dbReference type="ARBA" id="ARBA00010199"/>
    </source>
</evidence>
<dbReference type="InterPro" id="IPR002528">
    <property type="entry name" value="MATE_fam"/>
</dbReference>
<feature type="non-terminal residue" evidence="3">
    <location>
        <position position="1"/>
    </location>
</feature>
<keyword evidence="2" id="KW-1133">Transmembrane helix</keyword>
<protein>
    <recommendedName>
        <fullName evidence="5">Protein DETOXIFICATION</fullName>
    </recommendedName>
</protein>
<feature type="transmembrane region" description="Helical" evidence="2">
    <location>
        <begin position="187"/>
        <end position="215"/>
    </location>
</feature>
<keyword evidence="4" id="KW-1185">Reference proteome</keyword>
<organism evidence="3 4">
    <name type="scientific">Cyclostephanos tholiformis</name>
    <dbReference type="NCBI Taxonomy" id="382380"/>
    <lineage>
        <taxon>Eukaryota</taxon>
        <taxon>Sar</taxon>
        <taxon>Stramenopiles</taxon>
        <taxon>Ochrophyta</taxon>
        <taxon>Bacillariophyta</taxon>
        <taxon>Coscinodiscophyceae</taxon>
        <taxon>Thalassiosirophycidae</taxon>
        <taxon>Stephanodiscales</taxon>
        <taxon>Stephanodiscaceae</taxon>
        <taxon>Cyclostephanos</taxon>
    </lineage>
</organism>
<keyword evidence="2" id="KW-0812">Transmembrane</keyword>
<feature type="transmembrane region" description="Helical" evidence="2">
    <location>
        <begin position="143"/>
        <end position="166"/>
    </location>
</feature>
<feature type="transmembrane region" description="Helical" evidence="2">
    <location>
        <begin position="227"/>
        <end position="244"/>
    </location>
</feature>
<sequence>NPFPLASFAMGVRFDESDSFHGSKDHRYGSMYSNDNGNDAERRPLVPDSDGDTCTAFTSAVPSTASCTPPFLKDQELLRDEVERMAKLSVPVIITSVLEMLPSIVTVVLVGRVENEDENENDHVGNVDSEKITTSMQQLHLDAAALAVMLVNVVCFAPANGLITAMDTLCSQAFGASQISKMGTYSLTGMAVTAVVFLFSGVLVLHASSILIALGQPAEVSYMAGDFIRYLLPGVLFINIYKLVQKVSQSRNEARPMLITAVVYNAVNLGLGYYLVRWTTYGWIGAAVARTVANFLTVPTVLVCMAIGTGNPVEGKDNTDFSRNVDEWKTQRYLEVDAGDGTDNQKNDSEKDDSEFLRHIWEGFVVSEALSSSAIMEFLRIGVPGMLQVMFEWWA</sequence>
<comment type="similarity">
    <text evidence="1">Belongs to the multi antimicrobial extrusion (MATE) (TC 2.A.66.1) family.</text>
</comment>
<evidence type="ECO:0000313" key="3">
    <source>
        <dbReference type="EMBL" id="KAL3821857.1"/>
    </source>
</evidence>
<name>A0ABD3SBZ0_9STRA</name>
<dbReference type="EMBL" id="JALLPB020000082">
    <property type="protein sequence ID" value="KAL3821857.1"/>
    <property type="molecule type" value="Genomic_DNA"/>
</dbReference>
<evidence type="ECO:0008006" key="5">
    <source>
        <dbReference type="Google" id="ProtNLM"/>
    </source>
</evidence>